<dbReference type="Pfam" id="PF00593">
    <property type="entry name" value="TonB_dep_Rec_b-barrel"/>
    <property type="match status" value="1"/>
</dbReference>
<evidence type="ECO:0000256" key="7">
    <source>
        <dbReference type="ARBA" id="ARBA00023136"/>
    </source>
</evidence>
<dbReference type="PANTHER" id="PTHR30069">
    <property type="entry name" value="TONB-DEPENDENT OUTER MEMBRANE RECEPTOR"/>
    <property type="match status" value="1"/>
</dbReference>
<dbReference type="Pfam" id="PF07715">
    <property type="entry name" value="Plug"/>
    <property type="match status" value="1"/>
</dbReference>
<evidence type="ECO:0000256" key="6">
    <source>
        <dbReference type="ARBA" id="ARBA00023077"/>
    </source>
</evidence>
<evidence type="ECO:0000313" key="17">
    <source>
        <dbReference type="Proteomes" id="UP001165653"/>
    </source>
</evidence>
<proteinExistence type="inferred from homology"/>
<comment type="subcellular location">
    <subcellularLocation>
        <location evidence="1 10">Cell outer membrane</location>
        <topology evidence="1 10">Multi-pass membrane protein</topology>
    </subcellularLocation>
</comment>
<dbReference type="Gene3D" id="2.170.130.10">
    <property type="entry name" value="TonB-dependent receptor, plug domain"/>
    <property type="match status" value="1"/>
</dbReference>
<evidence type="ECO:0000256" key="3">
    <source>
        <dbReference type="ARBA" id="ARBA00022452"/>
    </source>
</evidence>
<evidence type="ECO:0000259" key="15">
    <source>
        <dbReference type="Pfam" id="PF07715"/>
    </source>
</evidence>
<dbReference type="InterPro" id="IPR037066">
    <property type="entry name" value="Plug_dom_sf"/>
</dbReference>
<evidence type="ECO:0000256" key="12">
    <source>
        <dbReference type="SAM" id="MobiDB-lite"/>
    </source>
</evidence>
<gene>
    <name evidence="16" type="ORF">OJ996_03590</name>
</gene>
<evidence type="ECO:0000256" key="2">
    <source>
        <dbReference type="ARBA" id="ARBA00022448"/>
    </source>
</evidence>
<dbReference type="PANTHER" id="PTHR30069:SF29">
    <property type="entry name" value="HEMOGLOBIN AND HEMOGLOBIN-HAPTOGLOBIN-BINDING PROTEIN 1-RELATED"/>
    <property type="match status" value="1"/>
</dbReference>
<keyword evidence="6 11" id="KW-0798">TonB box</keyword>
<keyword evidence="3 10" id="KW-1134">Transmembrane beta strand</keyword>
<protein>
    <submittedName>
        <fullName evidence="16">TonB-dependent receptor</fullName>
    </submittedName>
</protein>
<evidence type="ECO:0000259" key="14">
    <source>
        <dbReference type="Pfam" id="PF00593"/>
    </source>
</evidence>
<feature type="domain" description="TonB-dependent receptor-like beta-barrel" evidence="14">
    <location>
        <begin position="221"/>
        <end position="658"/>
    </location>
</feature>
<comment type="similarity">
    <text evidence="10 11">Belongs to the TonB-dependent receptor family.</text>
</comment>
<evidence type="ECO:0000256" key="8">
    <source>
        <dbReference type="ARBA" id="ARBA00023170"/>
    </source>
</evidence>
<feature type="domain" description="TonB-dependent receptor plug" evidence="15">
    <location>
        <begin position="66"/>
        <end position="175"/>
    </location>
</feature>
<evidence type="ECO:0000256" key="9">
    <source>
        <dbReference type="ARBA" id="ARBA00023237"/>
    </source>
</evidence>
<feature type="signal peptide" evidence="13">
    <location>
        <begin position="1"/>
        <end position="22"/>
    </location>
</feature>
<dbReference type="InterPro" id="IPR012910">
    <property type="entry name" value="Plug_dom"/>
</dbReference>
<keyword evidence="2 10" id="KW-0813">Transport</keyword>
<evidence type="ECO:0000256" key="5">
    <source>
        <dbReference type="ARBA" id="ARBA00022729"/>
    </source>
</evidence>
<feature type="compositionally biased region" description="Polar residues" evidence="12">
    <location>
        <begin position="44"/>
        <end position="55"/>
    </location>
</feature>
<evidence type="ECO:0000256" key="10">
    <source>
        <dbReference type="PROSITE-ProRule" id="PRU01360"/>
    </source>
</evidence>
<evidence type="ECO:0000256" key="13">
    <source>
        <dbReference type="SAM" id="SignalP"/>
    </source>
</evidence>
<evidence type="ECO:0000256" key="1">
    <source>
        <dbReference type="ARBA" id="ARBA00004571"/>
    </source>
</evidence>
<dbReference type="EMBL" id="JAPDDR010000002">
    <property type="protein sequence ID" value="MCW1912643.1"/>
    <property type="molecule type" value="Genomic_DNA"/>
</dbReference>
<evidence type="ECO:0000256" key="11">
    <source>
        <dbReference type="RuleBase" id="RU003357"/>
    </source>
</evidence>
<feature type="region of interest" description="Disordered" evidence="12">
    <location>
        <begin position="44"/>
        <end position="64"/>
    </location>
</feature>
<keyword evidence="5 13" id="KW-0732">Signal</keyword>
<dbReference type="InterPro" id="IPR000531">
    <property type="entry name" value="Beta-barrel_TonB"/>
</dbReference>
<comment type="caution">
    <text evidence="16">The sequence shown here is derived from an EMBL/GenBank/DDBJ whole genome shotgun (WGS) entry which is preliminary data.</text>
</comment>
<keyword evidence="17" id="KW-1185">Reference proteome</keyword>
<keyword evidence="8 16" id="KW-0675">Receptor</keyword>
<dbReference type="InterPro" id="IPR039426">
    <property type="entry name" value="TonB-dep_rcpt-like"/>
</dbReference>
<keyword evidence="7 10" id="KW-0472">Membrane</keyword>
<sequence length="697" mass="76785">MNSIRFSLLLAGILTPFHHAGAAPETEDPASKEETPLKEIVVTASQGRTSPSLTVPSPEDSRAELAKVPGGAETVDAERYLTGRASTVADTFALSAGVFAQPRFGSDEARLSIRGSGLQRTFHGRGLRVLQDGVPINLADGGFDFQALDPLSASYINVWRGANSLAYGSATLGGAIDYVSRTGLTSPGYSLRMEGGSFDYLRTRVAAGLSEGPLDAYFSLSHQSQEGFRNHSEQDAQRLFANFGWKIADNIETRLYVTALTTDSRLPGNLTKRELETDPKMAAPNNLLQDQRRDFELYRLASKTTATYDNTTVDLIAAWTYKDLNHPIFQVIDQKSNDALLGFAITNTDDLFGLGHRIRAGVNYSRGETHAANYLNVGGQRGALVQKDDQTSQNLETYLESQLELGYGFTSVLGAAASRNERETRRIFGATPPNSSYDRTYDDLAPKVGLRWEHEDIQVYANVSGSYEPPSFSESGTAVVANRAQEATSYELGTRGTQAFFRWDASVYHAQVEDELLTVQLPPPAAIGATGTINADQTIHQGVELATEIDLLGKSWLENPAHRLVFRTAWTWGDFHFDDDRTYGDNRIAGLPEHLIRGELLWENDCGWYAGPTFEWVPTKTWVDHRNTLSADPYALLGFKLGRRVEEGLSWFIEGKNLTDERYAATTGVIENANGTDQRQFLPGDGRGVFTGVEYRW</sequence>
<dbReference type="InterPro" id="IPR036942">
    <property type="entry name" value="Beta-barrel_TonB_sf"/>
</dbReference>
<reference evidence="16" key="1">
    <citation type="submission" date="2022-10" db="EMBL/GenBank/DDBJ databases">
        <title>Luteolibacter sp. GHJ8, whole genome shotgun sequencing project.</title>
        <authorList>
            <person name="Zhao G."/>
            <person name="Shen L."/>
        </authorList>
    </citation>
    <scope>NUCLEOTIDE SEQUENCE</scope>
    <source>
        <strain evidence="16">GHJ8</strain>
    </source>
</reference>
<name>A0ABT3FYG4_9BACT</name>
<keyword evidence="9 10" id="KW-0998">Cell outer membrane</keyword>
<evidence type="ECO:0000256" key="4">
    <source>
        <dbReference type="ARBA" id="ARBA00022692"/>
    </source>
</evidence>
<organism evidence="16 17">
    <name type="scientific">Luteolibacter rhizosphaerae</name>
    <dbReference type="NCBI Taxonomy" id="2989719"/>
    <lineage>
        <taxon>Bacteria</taxon>
        <taxon>Pseudomonadati</taxon>
        <taxon>Verrucomicrobiota</taxon>
        <taxon>Verrucomicrobiia</taxon>
        <taxon>Verrucomicrobiales</taxon>
        <taxon>Verrucomicrobiaceae</taxon>
        <taxon>Luteolibacter</taxon>
    </lineage>
</organism>
<dbReference type="SUPFAM" id="SSF56935">
    <property type="entry name" value="Porins"/>
    <property type="match status" value="1"/>
</dbReference>
<accession>A0ABT3FYG4</accession>
<dbReference type="Proteomes" id="UP001165653">
    <property type="component" value="Unassembled WGS sequence"/>
</dbReference>
<dbReference type="PROSITE" id="PS52016">
    <property type="entry name" value="TONB_DEPENDENT_REC_3"/>
    <property type="match status" value="1"/>
</dbReference>
<evidence type="ECO:0000313" key="16">
    <source>
        <dbReference type="EMBL" id="MCW1912643.1"/>
    </source>
</evidence>
<feature type="chain" id="PRO_5046389120" evidence="13">
    <location>
        <begin position="23"/>
        <end position="697"/>
    </location>
</feature>
<dbReference type="RefSeq" id="WP_264511251.1">
    <property type="nucleotide sequence ID" value="NZ_JAPDDR010000002.1"/>
</dbReference>
<keyword evidence="4 10" id="KW-0812">Transmembrane</keyword>
<dbReference type="Gene3D" id="2.40.170.20">
    <property type="entry name" value="TonB-dependent receptor, beta-barrel domain"/>
    <property type="match status" value="1"/>
</dbReference>